<comment type="caution">
    <text evidence="1">The sequence shown here is derived from an EMBL/GenBank/DDBJ whole genome shotgun (WGS) entry which is preliminary data.</text>
</comment>
<dbReference type="SUPFAM" id="SSF48452">
    <property type="entry name" value="TPR-like"/>
    <property type="match status" value="1"/>
</dbReference>
<accession>A0A367ZF54</accession>
<dbReference type="AlphaFoldDB" id="A0A367ZF54"/>
<sequence>MIALRPEGGLLSWQDWMCDTIALLGVPAANDTPALVVFSYRTGAVLARCRLPAGDLDTLAGAHRYVLTAAELEGPLQLEGSICKLEPIDLTGGIYAGIQLQAAGQPAEALPLYARALAAADGLPRVRCLMAACHRLEHRFDLAERLYQEECERFPQFPDAFAQLGILYQQTDRTHLARTMFEQALERDMFCLNALLHLSRLLMGQPGTPPRMIGPLTHRLAVGFGDLPIVQEHLQKLAEAAGLSPIEFAARTRAEAGLVANPTLLRLMKRLESLRLNGAGLAALRGYAHLLEQSADTHLAGFFQHWVTRRLALFPALLPGFLQTAFDAGRQELAARYPGLGQAASPTEPGSGAPTALSRDEFYLLALEEVLLDGQITPTEQALLARLRGALRLDEAQHQKLFARAAALAGQTLADRGTDFDPVRFMRKLILAITRDQRVEAQERTFLDLAREALQLTPDTLTSILAEVNR</sequence>
<dbReference type="SUPFAM" id="SSF158682">
    <property type="entry name" value="TerB-like"/>
    <property type="match status" value="1"/>
</dbReference>
<organism evidence="1 2">
    <name type="scientific">Candidatus Ozemobacter sibiricus</name>
    <dbReference type="NCBI Taxonomy" id="2268124"/>
    <lineage>
        <taxon>Bacteria</taxon>
        <taxon>Candidatus Ozemobacteria</taxon>
        <taxon>Candidatus Ozemobacterales</taxon>
        <taxon>Candidatus Ozemobacteraceae</taxon>
        <taxon>Candidatus Ozemobacter</taxon>
    </lineage>
</organism>
<dbReference type="InterPro" id="IPR019734">
    <property type="entry name" value="TPR_rpt"/>
</dbReference>
<dbReference type="Proteomes" id="UP000252355">
    <property type="component" value="Unassembled WGS sequence"/>
</dbReference>
<protein>
    <submittedName>
        <fullName evidence="1">Uncharacterized protein</fullName>
    </submittedName>
</protein>
<name>A0A367ZF54_9BACT</name>
<dbReference type="EMBL" id="QOQW01000035">
    <property type="protein sequence ID" value="RCK76718.1"/>
    <property type="molecule type" value="Genomic_DNA"/>
</dbReference>
<proteinExistence type="predicted"/>
<dbReference type="InterPro" id="IPR029024">
    <property type="entry name" value="TerB-like"/>
</dbReference>
<gene>
    <name evidence="1" type="ORF">OZSIB_3310</name>
</gene>
<dbReference type="InterPro" id="IPR011990">
    <property type="entry name" value="TPR-like_helical_dom_sf"/>
</dbReference>
<reference evidence="1 2" key="1">
    <citation type="submission" date="2018-05" db="EMBL/GenBank/DDBJ databases">
        <title>A metagenomic window into the 2 km-deep terrestrial subsurface aquifer revealed taxonomically and functionally diverse microbial community comprising novel uncultured bacterial lineages.</title>
        <authorList>
            <person name="Kadnikov V.V."/>
            <person name="Mardanov A.V."/>
            <person name="Beletsky A.V."/>
            <person name="Banks D."/>
            <person name="Pimenov N.V."/>
            <person name="Frank Y.A."/>
            <person name="Karnachuk O.V."/>
            <person name="Ravin N.V."/>
        </authorList>
    </citation>
    <scope>NUCLEOTIDE SEQUENCE [LARGE SCALE GENOMIC DNA]</scope>
    <source>
        <strain evidence="1">BY5</strain>
    </source>
</reference>
<dbReference type="Gene3D" id="1.25.40.10">
    <property type="entry name" value="Tetratricopeptide repeat domain"/>
    <property type="match status" value="1"/>
</dbReference>
<evidence type="ECO:0000313" key="1">
    <source>
        <dbReference type="EMBL" id="RCK76718.1"/>
    </source>
</evidence>
<evidence type="ECO:0000313" key="2">
    <source>
        <dbReference type="Proteomes" id="UP000252355"/>
    </source>
</evidence>
<dbReference type="SMART" id="SM00028">
    <property type="entry name" value="TPR"/>
    <property type="match status" value="2"/>
</dbReference>